<accession>F4SCK4</accession>
<dbReference type="AlphaFoldDB" id="F4SCK4"/>
<keyword evidence="2" id="KW-1185">Reference proteome</keyword>
<reference evidence="2" key="1">
    <citation type="journal article" date="2011" name="Proc. Natl. Acad. Sci. U.S.A.">
        <title>Obligate biotrophy features unraveled by the genomic analysis of rust fungi.</title>
        <authorList>
            <person name="Duplessis S."/>
            <person name="Cuomo C.A."/>
            <person name="Lin Y.-C."/>
            <person name="Aerts A."/>
            <person name="Tisserant E."/>
            <person name="Veneault-Fourrey C."/>
            <person name="Joly D.L."/>
            <person name="Hacquard S."/>
            <person name="Amselem J."/>
            <person name="Cantarel B.L."/>
            <person name="Chiu R."/>
            <person name="Coutinho P.M."/>
            <person name="Feau N."/>
            <person name="Field M."/>
            <person name="Frey P."/>
            <person name="Gelhaye E."/>
            <person name="Goldberg J."/>
            <person name="Grabherr M.G."/>
            <person name="Kodira C.D."/>
            <person name="Kohler A."/>
            <person name="Kuees U."/>
            <person name="Lindquist E.A."/>
            <person name="Lucas S.M."/>
            <person name="Mago R."/>
            <person name="Mauceli E."/>
            <person name="Morin E."/>
            <person name="Murat C."/>
            <person name="Pangilinan J.L."/>
            <person name="Park R."/>
            <person name="Pearson M."/>
            <person name="Quesneville H."/>
            <person name="Rouhier N."/>
            <person name="Sakthikumar S."/>
            <person name="Salamov A.A."/>
            <person name="Schmutz J."/>
            <person name="Selles B."/>
            <person name="Shapiro H."/>
            <person name="Tanguay P."/>
            <person name="Tuskan G.A."/>
            <person name="Henrissat B."/>
            <person name="Van de Peer Y."/>
            <person name="Rouze P."/>
            <person name="Ellis J.G."/>
            <person name="Dodds P.N."/>
            <person name="Schein J.E."/>
            <person name="Zhong S."/>
            <person name="Hamelin R.C."/>
            <person name="Grigoriev I.V."/>
            <person name="Szabo L.J."/>
            <person name="Martin F."/>
        </authorList>
    </citation>
    <scope>NUCLEOTIDE SEQUENCE [LARGE SCALE GENOMIC DNA]</scope>
    <source>
        <strain evidence="2">98AG31 / pathotype 3-4-7</strain>
    </source>
</reference>
<dbReference type="OrthoDB" id="10456258at2759"/>
<dbReference type="Proteomes" id="UP000001072">
    <property type="component" value="Unassembled WGS sequence"/>
</dbReference>
<evidence type="ECO:0000313" key="2">
    <source>
        <dbReference type="Proteomes" id="UP000001072"/>
    </source>
</evidence>
<dbReference type="HOGENOM" id="CLU_134545_0_0_1"/>
<protein>
    <submittedName>
        <fullName evidence="1">Uncharacterized protein</fullName>
    </submittedName>
</protein>
<dbReference type="GeneID" id="18925250"/>
<evidence type="ECO:0000313" key="1">
    <source>
        <dbReference type="EMBL" id="EGF97625.1"/>
    </source>
</evidence>
<dbReference type="InParanoid" id="F4SCK4"/>
<gene>
    <name evidence="1" type="ORF">MELLADRAFT_114196</name>
</gene>
<dbReference type="KEGG" id="mlr:MELLADRAFT_114196"/>
<dbReference type="VEuPathDB" id="FungiDB:MELLADRAFT_114196"/>
<name>F4SCK4_MELLP</name>
<dbReference type="EMBL" id="GL883211">
    <property type="protein sequence ID" value="EGF97625.1"/>
    <property type="molecule type" value="Genomic_DNA"/>
</dbReference>
<proteinExistence type="predicted"/>
<dbReference type="RefSeq" id="XP_007419107.1">
    <property type="nucleotide sequence ID" value="XM_007419045.1"/>
</dbReference>
<sequence length="130" mass="15130">MSSVIVESWLCSVKPRMTDRLQESKEVLRSLLEHLTQSRSRLWIAWNVGMSKLLSRTLEYSQQPPEVEATLELQWKALAAKSRQSWVTPILDAEPHDVDEAAELEMPGDEDLEFEWWLDEMNEDDDEGIE</sequence>
<organism evidence="2">
    <name type="scientific">Melampsora larici-populina (strain 98AG31 / pathotype 3-4-7)</name>
    <name type="common">Poplar leaf rust fungus</name>
    <dbReference type="NCBI Taxonomy" id="747676"/>
    <lineage>
        <taxon>Eukaryota</taxon>
        <taxon>Fungi</taxon>
        <taxon>Dikarya</taxon>
        <taxon>Basidiomycota</taxon>
        <taxon>Pucciniomycotina</taxon>
        <taxon>Pucciniomycetes</taxon>
        <taxon>Pucciniales</taxon>
        <taxon>Melampsoraceae</taxon>
        <taxon>Melampsora</taxon>
    </lineage>
</organism>